<protein>
    <submittedName>
        <fullName evidence="6">Methyl-accepting chemotaxis sensory transducer</fullName>
    </submittedName>
</protein>
<dbReference type="EMBL" id="CP002582">
    <property type="protein sequence ID" value="ADZ82381.1"/>
    <property type="molecule type" value="Genomic_DNA"/>
</dbReference>
<feature type="transmembrane region" description="Helical" evidence="4">
    <location>
        <begin position="75"/>
        <end position="91"/>
    </location>
</feature>
<keyword evidence="4" id="KW-0812">Transmembrane</keyword>
<evidence type="ECO:0000313" key="6">
    <source>
        <dbReference type="EMBL" id="ADZ82381.1"/>
    </source>
</evidence>
<dbReference type="SMART" id="SM00283">
    <property type="entry name" value="MA"/>
    <property type="match status" value="1"/>
</dbReference>
<organism evidence="6 7">
    <name type="scientific">Cellulosilyticum lentocellum (strain ATCC 49066 / DSM 5427 / NCIMB 11756 / RHM5)</name>
    <name type="common">Clostridium lentocellum</name>
    <dbReference type="NCBI Taxonomy" id="642492"/>
    <lineage>
        <taxon>Bacteria</taxon>
        <taxon>Bacillati</taxon>
        <taxon>Bacillota</taxon>
        <taxon>Clostridia</taxon>
        <taxon>Lachnospirales</taxon>
        <taxon>Cellulosilyticaceae</taxon>
        <taxon>Cellulosilyticum</taxon>
    </lineage>
</organism>
<keyword evidence="3" id="KW-0175">Coiled coil</keyword>
<dbReference type="PANTHER" id="PTHR32089">
    <property type="entry name" value="METHYL-ACCEPTING CHEMOTAXIS PROTEIN MCPB"/>
    <property type="match status" value="1"/>
</dbReference>
<proteinExistence type="predicted"/>
<keyword evidence="4" id="KW-1133">Transmembrane helix</keyword>
<gene>
    <name evidence="6" type="ordered locus">Clole_0647</name>
</gene>
<dbReference type="eggNOG" id="COG0840">
    <property type="taxonomic scope" value="Bacteria"/>
</dbReference>
<dbReference type="STRING" id="642492.Clole_0647"/>
<feature type="transmembrane region" description="Helical" evidence="4">
    <location>
        <begin position="152"/>
        <end position="176"/>
    </location>
</feature>
<dbReference type="PROSITE" id="PS50111">
    <property type="entry name" value="CHEMOTAXIS_TRANSDUC_2"/>
    <property type="match status" value="1"/>
</dbReference>
<dbReference type="Gene3D" id="1.10.287.950">
    <property type="entry name" value="Methyl-accepting chemotaxis protein"/>
    <property type="match status" value="1"/>
</dbReference>
<dbReference type="PANTHER" id="PTHR32089:SF112">
    <property type="entry name" value="LYSOZYME-LIKE PROTEIN-RELATED"/>
    <property type="match status" value="1"/>
</dbReference>
<keyword evidence="1 2" id="KW-0807">Transducer</keyword>
<keyword evidence="7" id="KW-1185">Reference proteome</keyword>
<feature type="transmembrane region" description="Helical" evidence="4">
    <location>
        <begin position="97"/>
        <end position="114"/>
    </location>
</feature>
<evidence type="ECO:0000259" key="5">
    <source>
        <dbReference type="PROSITE" id="PS50111"/>
    </source>
</evidence>
<evidence type="ECO:0000256" key="2">
    <source>
        <dbReference type="PROSITE-ProRule" id="PRU00284"/>
    </source>
</evidence>
<accession>F2JN39</accession>
<dbReference type="RefSeq" id="WP_013655682.1">
    <property type="nucleotide sequence ID" value="NC_015275.1"/>
</dbReference>
<feature type="transmembrane region" description="Helical" evidence="4">
    <location>
        <begin position="121"/>
        <end position="140"/>
    </location>
</feature>
<evidence type="ECO:0000313" key="7">
    <source>
        <dbReference type="Proteomes" id="UP000008467"/>
    </source>
</evidence>
<evidence type="ECO:0000256" key="1">
    <source>
        <dbReference type="ARBA" id="ARBA00023224"/>
    </source>
</evidence>
<evidence type="ECO:0000256" key="3">
    <source>
        <dbReference type="SAM" id="Coils"/>
    </source>
</evidence>
<feature type="domain" description="Methyl-accepting transducer" evidence="5">
    <location>
        <begin position="224"/>
        <end position="460"/>
    </location>
</feature>
<dbReference type="GO" id="GO:0007165">
    <property type="term" value="P:signal transduction"/>
    <property type="evidence" value="ECO:0007669"/>
    <property type="project" value="UniProtKB-KW"/>
</dbReference>
<dbReference type="SUPFAM" id="SSF58104">
    <property type="entry name" value="Methyl-accepting chemotaxis protein (MCP) signaling domain"/>
    <property type="match status" value="1"/>
</dbReference>
<dbReference type="AlphaFoldDB" id="F2JN39"/>
<sequence>MNKNSLLQENEQLAHYFVTKLLRITALLYTLIYILNLIGIFVIPFNTMTIGYIVGLILLLLPTLLVNILKLDSPFLKYIFITCSNLFVAVLATLLSYHVIIIYVYGIAVASIYFSRRANTFAIVQSIIFLLIAQVLSLIFKFTPDLNAPDLYHSFVFLIFPRTIELIAISCIFSALNQRTSHLLKDMVGAEEQKRMYDHIAKMTKKSAEVSTHLAKAVTTLSSVADTTSTMNEELAASTSTVTSNSANTLEALEDARHHIITIASNLDQLSTYNQEVANLSKEVNTLSINNTQIMDNAVAGMTAINTGADKGKKVINDLCEKSQEILHIVDIITNISSQTNLLAINAAIEATRAGNQGLGFAVVAREIRKLSEETKEAVANIKIVANEVISSTALAVETMNNSATLAMNGVSIIEKAKHSTAQVTESNNAMGSTITEMNTLSLEVFSNSKHIVDIVEQVKQICGVNLSQLENTASASQESAAAMSHLVELIHQIDQMARELNQVANDRD</sequence>
<reference evidence="6 7" key="1">
    <citation type="journal article" date="2011" name="J. Bacteriol.">
        <title>Complete genome sequence of the cellulose-degrading bacterium Cellulosilyticum lentocellum.</title>
        <authorList>
            <consortium name="US DOE Joint Genome Institute"/>
            <person name="Miller D.A."/>
            <person name="Suen G."/>
            <person name="Bruce D."/>
            <person name="Copeland A."/>
            <person name="Cheng J.F."/>
            <person name="Detter C."/>
            <person name="Goodwin L.A."/>
            <person name="Han C.S."/>
            <person name="Hauser L.J."/>
            <person name="Land M.L."/>
            <person name="Lapidus A."/>
            <person name="Lucas S."/>
            <person name="Meincke L."/>
            <person name="Pitluck S."/>
            <person name="Tapia R."/>
            <person name="Teshima H."/>
            <person name="Woyke T."/>
            <person name="Fox B.G."/>
            <person name="Angert E.R."/>
            <person name="Currie C.R."/>
        </authorList>
    </citation>
    <scope>NUCLEOTIDE SEQUENCE [LARGE SCALE GENOMIC DNA]</scope>
    <source>
        <strain evidence="7">ATCC 49066 / DSM 5427 / NCIMB 11756 / RHM5</strain>
    </source>
</reference>
<feature type="transmembrane region" description="Helical" evidence="4">
    <location>
        <begin position="21"/>
        <end position="43"/>
    </location>
</feature>
<dbReference type="Proteomes" id="UP000008467">
    <property type="component" value="Chromosome"/>
</dbReference>
<dbReference type="Pfam" id="PF00015">
    <property type="entry name" value="MCPsignal"/>
    <property type="match status" value="1"/>
</dbReference>
<feature type="transmembrane region" description="Helical" evidence="4">
    <location>
        <begin position="49"/>
        <end position="68"/>
    </location>
</feature>
<dbReference type="KEGG" id="cle:Clole_0647"/>
<dbReference type="GO" id="GO:0016020">
    <property type="term" value="C:membrane"/>
    <property type="evidence" value="ECO:0007669"/>
    <property type="project" value="InterPro"/>
</dbReference>
<feature type="coiled-coil region" evidence="3">
    <location>
        <begin position="263"/>
        <end position="290"/>
    </location>
</feature>
<keyword evidence="4" id="KW-0472">Membrane</keyword>
<dbReference type="HOGENOM" id="CLU_534953_0_0_9"/>
<evidence type="ECO:0000256" key="4">
    <source>
        <dbReference type="SAM" id="Phobius"/>
    </source>
</evidence>
<name>F2JN39_CELLD</name>
<dbReference type="InterPro" id="IPR004089">
    <property type="entry name" value="MCPsignal_dom"/>
</dbReference>